<dbReference type="Pfam" id="PF07920">
    <property type="entry name" value="DUF1684"/>
    <property type="match status" value="1"/>
</dbReference>
<comment type="caution">
    <text evidence="1">The sequence shown here is derived from an EMBL/GenBank/DDBJ whole genome shotgun (WGS) entry which is preliminary data.</text>
</comment>
<reference evidence="1" key="1">
    <citation type="submission" date="2020-09" db="EMBL/GenBank/DDBJ databases">
        <title>Secondary metabolite and genome analysis of marine Streptomyces chumphonensis KK1-2T.</title>
        <authorList>
            <person name="Phongsopitanun W."/>
            <person name="Kanchanasin P."/>
            <person name="Pittayakhajonwut P."/>
            <person name="Suwanborirux K."/>
            <person name="Tanasupawat S."/>
        </authorList>
    </citation>
    <scope>NUCLEOTIDE SEQUENCE</scope>
    <source>
        <strain evidence="1">KK1-2</strain>
    </source>
</reference>
<dbReference type="AlphaFoldDB" id="A0A927ICC7"/>
<protein>
    <submittedName>
        <fullName evidence="1">DUF1684 domain-containing protein</fullName>
    </submittedName>
</protein>
<organism evidence="1 2">
    <name type="scientific">Streptomyces chumphonensis</name>
    <dbReference type="NCBI Taxonomy" id="1214925"/>
    <lineage>
        <taxon>Bacteria</taxon>
        <taxon>Bacillati</taxon>
        <taxon>Actinomycetota</taxon>
        <taxon>Actinomycetes</taxon>
        <taxon>Kitasatosporales</taxon>
        <taxon>Streptomycetaceae</taxon>
        <taxon>Streptomyces</taxon>
    </lineage>
</organism>
<keyword evidence="2" id="KW-1185">Reference proteome</keyword>
<evidence type="ECO:0000313" key="1">
    <source>
        <dbReference type="EMBL" id="MBD3931484.1"/>
    </source>
</evidence>
<name>A0A927ICC7_9ACTN</name>
<dbReference type="PANTHER" id="PTHR41913:SF1">
    <property type="entry name" value="DUF1684 DOMAIN-CONTAINING PROTEIN"/>
    <property type="match status" value="1"/>
</dbReference>
<dbReference type="Proteomes" id="UP000632289">
    <property type="component" value="Unassembled WGS sequence"/>
</dbReference>
<dbReference type="InterPro" id="IPR012467">
    <property type="entry name" value="DUF1684"/>
</dbReference>
<sequence length="285" mass="30856">MPAQPHRPEPDTANVANPLAPGSSAVQQWQEWHRQRLETVVAPYGPLSVTGTYWLADADDEGWIEGLPGRWHQTPGGEGVVLHADVLDELTVGGEPLMGDRTLGASAGSPEPTRVTWGDRRLELLRREGRWAVRVHDPAASARRAFAGIRTAPYDARWALPGTFHPYEGARRVPVRNADGRERGLDLGGEVRFTAPGGGAHTLRVSVVGSGALWAVFADGTSGRGSYRFRFLRTGAPAPDHSVTVDFNRTTLPPCAFTEHFLCPFPPPGNTLDLDVPAGERDLVT</sequence>
<gene>
    <name evidence="1" type="ORF">IF129_07890</name>
</gene>
<accession>A0A927ICC7</accession>
<proteinExistence type="predicted"/>
<dbReference type="EMBL" id="JACXYU010000003">
    <property type="protein sequence ID" value="MBD3931484.1"/>
    <property type="molecule type" value="Genomic_DNA"/>
</dbReference>
<dbReference type="PANTHER" id="PTHR41913">
    <property type="entry name" value="DUF1684 DOMAIN-CONTAINING PROTEIN"/>
    <property type="match status" value="1"/>
</dbReference>
<evidence type="ECO:0000313" key="2">
    <source>
        <dbReference type="Proteomes" id="UP000632289"/>
    </source>
</evidence>